<dbReference type="InterPro" id="IPR026392">
    <property type="entry name" value="Exo/Archaeosortase_dom"/>
</dbReference>
<proteinExistence type="predicted"/>
<keyword evidence="7 8" id="KW-0472">Membrane</keyword>
<evidence type="ECO:0000256" key="5">
    <source>
        <dbReference type="ARBA" id="ARBA00022801"/>
    </source>
</evidence>
<feature type="transmembrane region" description="Helical" evidence="8">
    <location>
        <begin position="100"/>
        <end position="124"/>
    </location>
</feature>
<feature type="transmembrane region" description="Helical" evidence="8">
    <location>
        <begin position="307"/>
        <end position="327"/>
    </location>
</feature>
<keyword evidence="4 8" id="KW-0812">Transmembrane</keyword>
<accession>A0A840VDH1</accession>
<dbReference type="EMBL" id="JACHFD010000004">
    <property type="protein sequence ID" value="MBB5350891.1"/>
    <property type="molecule type" value="Genomic_DNA"/>
</dbReference>
<evidence type="ECO:0000256" key="2">
    <source>
        <dbReference type="ARBA" id="ARBA00022475"/>
    </source>
</evidence>
<protein>
    <submittedName>
        <fullName evidence="9">Exosortase/archaeosortase family protein</fullName>
    </submittedName>
</protein>
<keyword evidence="6 8" id="KW-1133">Transmembrane helix</keyword>
<feature type="transmembrane region" description="Helical" evidence="8">
    <location>
        <begin position="69"/>
        <end position="88"/>
    </location>
</feature>
<evidence type="ECO:0000313" key="10">
    <source>
        <dbReference type="Proteomes" id="UP000557717"/>
    </source>
</evidence>
<evidence type="ECO:0000256" key="1">
    <source>
        <dbReference type="ARBA" id="ARBA00004651"/>
    </source>
</evidence>
<comment type="caution">
    <text evidence="9">The sequence shown here is derived from an EMBL/GenBank/DDBJ whole genome shotgun (WGS) entry which is preliminary data.</text>
</comment>
<evidence type="ECO:0000313" key="9">
    <source>
        <dbReference type="EMBL" id="MBB5350891.1"/>
    </source>
</evidence>
<feature type="transmembrane region" description="Helical" evidence="8">
    <location>
        <begin position="265"/>
        <end position="286"/>
    </location>
</feature>
<dbReference type="GO" id="GO:0006508">
    <property type="term" value="P:proteolysis"/>
    <property type="evidence" value="ECO:0007669"/>
    <property type="project" value="UniProtKB-KW"/>
</dbReference>
<evidence type="ECO:0000256" key="6">
    <source>
        <dbReference type="ARBA" id="ARBA00022989"/>
    </source>
</evidence>
<gene>
    <name evidence="9" type="ORF">HNR46_001125</name>
</gene>
<dbReference type="NCBIfam" id="TIGR04178">
    <property type="entry name" value="exo_archaeo"/>
    <property type="match status" value="1"/>
</dbReference>
<feature type="transmembrane region" description="Helical" evidence="8">
    <location>
        <begin position="161"/>
        <end position="179"/>
    </location>
</feature>
<dbReference type="AlphaFoldDB" id="A0A840VDH1"/>
<feature type="transmembrane region" description="Helical" evidence="8">
    <location>
        <begin position="185"/>
        <end position="204"/>
    </location>
</feature>
<evidence type="ECO:0000256" key="3">
    <source>
        <dbReference type="ARBA" id="ARBA00022670"/>
    </source>
</evidence>
<name>A0A840VDH1_9BACT</name>
<evidence type="ECO:0000256" key="8">
    <source>
        <dbReference type="SAM" id="Phobius"/>
    </source>
</evidence>
<sequence>MDPEHPAKLPLIRTVIAGVLVFVLLQTTRTSDALSWLTRPAVLAVTRLFGGTVSDDGGFLHVGRLLVPWSRDCAGFDVLLVLWGLILWGSRFEPVSRKFWIRMVAALPAAVVANIARVLTIIGWREVFYPAVESPQTHYFIGFLWLLPLLFLFVPRGQRKVGPWLVGMMLPAAALSLAAPQASAPGGVLVTACTLILLGSQHFHRLQNTGERILGVLWLIGAPVIVSSGLESLWLPWLLACPWFLPRTRGLLATFLLLPGTVPLVSMTVPWLIGGLLVIMAILLYFQWRKTDHAPDSSSEKFSTTRAAVLVILFLVPFVASTLGPAMQSGIQPPAGVMAQPMEAGTWNIRLPRQSPYISLSWFAPSGSGRHHTLPVCMSYRGRKLEPVEGLQGLYADDDLWLAESFLLPDGSLHDYRSYLKATLVPFRSPGIHLIASARRDQLSPSRFSEDSQALFEAIARHAGSHRPALP</sequence>
<dbReference type="GO" id="GO:0005886">
    <property type="term" value="C:plasma membrane"/>
    <property type="evidence" value="ECO:0007669"/>
    <property type="project" value="UniProtKB-SubCell"/>
</dbReference>
<evidence type="ECO:0000256" key="7">
    <source>
        <dbReference type="ARBA" id="ARBA00023136"/>
    </source>
</evidence>
<feature type="transmembrane region" description="Helical" evidence="8">
    <location>
        <begin position="216"/>
        <end position="245"/>
    </location>
</feature>
<dbReference type="RefSeq" id="WP_184016574.1">
    <property type="nucleotide sequence ID" value="NZ_JACHFD010000004.1"/>
</dbReference>
<reference evidence="9 10" key="1">
    <citation type="submission" date="2020-08" db="EMBL/GenBank/DDBJ databases">
        <title>Genomic Encyclopedia of Type Strains, Phase IV (KMG-IV): sequencing the most valuable type-strain genomes for metagenomic binning, comparative biology and taxonomic classification.</title>
        <authorList>
            <person name="Goeker M."/>
        </authorList>
    </citation>
    <scope>NUCLEOTIDE SEQUENCE [LARGE SCALE GENOMIC DNA]</scope>
    <source>
        <strain evidence="9 10">YC6886</strain>
    </source>
</reference>
<organism evidence="9 10">
    <name type="scientific">Haloferula luteola</name>
    <dbReference type="NCBI Taxonomy" id="595692"/>
    <lineage>
        <taxon>Bacteria</taxon>
        <taxon>Pseudomonadati</taxon>
        <taxon>Verrucomicrobiota</taxon>
        <taxon>Verrucomicrobiia</taxon>
        <taxon>Verrucomicrobiales</taxon>
        <taxon>Verrucomicrobiaceae</taxon>
        <taxon>Haloferula</taxon>
    </lineage>
</organism>
<keyword evidence="10" id="KW-1185">Reference proteome</keyword>
<dbReference type="GO" id="GO:0008233">
    <property type="term" value="F:peptidase activity"/>
    <property type="evidence" value="ECO:0007669"/>
    <property type="project" value="UniProtKB-KW"/>
</dbReference>
<feature type="transmembrane region" description="Helical" evidence="8">
    <location>
        <begin position="136"/>
        <end position="154"/>
    </location>
</feature>
<evidence type="ECO:0000256" key="4">
    <source>
        <dbReference type="ARBA" id="ARBA00022692"/>
    </source>
</evidence>
<dbReference type="Proteomes" id="UP000557717">
    <property type="component" value="Unassembled WGS sequence"/>
</dbReference>
<comment type="subcellular location">
    <subcellularLocation>
        <location evidence="1">Cell membrane</location>
        <topology evidence="1">Multi-pass membrane protein</topology>
    </subcellularLocation>
</comment>
<keyword evidence="5" id="KW-0378">Hydrolase</keyword>
<keyword evidence="2" id="KW-1003">Cell membrane</keyword>
<keyword evidence="3" id="KW-0645">Protease</keyword>